<organism evidence="2 3">
    <name type="scientific">Paenibacillus glycanilyticus</name>
    <dbReference type="NCBI Taxonomy" id="126569"/>
    <lineage>
        <taxon>Bacteria</taxon>
        <taxon>Bacillati</taxon>
        <taxon>Bacillota</taxon>
        <taxon>Bacilli</taxon>
        <taxon>Bacillales</taxon>
        <taxon>Paenibacillaceae</taxon>
        <taxon>Paenibacillus</taxon>
    </lineage>
</organism>
<feature type="domain" description="Suppressor of fused-like" evidence="1">
    <location>
        <begin position="59"/>
        <end position="233"/>
    </location>
</feature>
<dbReference type="RefSeq" id="WP_317980979.1">
    <property type="nucleotide sequence ID" value="NZ_BTCL01000015.1"/>
</dbReference>
<dbReference type="Proteomes" id="UP001285921">
    <property type="component" value="Unassembled WGS sequence"/>
</dbReference>
<gene>
    <name evidence="2" type="ORF">PghCCS26_39410</name>
</gene>
<proteinExistence type="predicted"/>
<sequence length="243" mass="27985">MTVEERSPAGSMIYRHKETDRPFTPARGDEEAIELITQHVERHIGPVESVFHEIISDLIHLDILYVAPTKEKNYITLVTCGMSSLPMTVPNGAEAFRYAELMICLPADWKMSEKSFEDENNYWPIRCLKMLARLPHEYNTWFYTDHTIPNGDPAEPYSESTKLSGMMITIPSTVESLEEFFTLRASESKEVHFFSLTPLYNDEMNYKLKHGADALLAKLEKAEITQIIDPKRKNTCKRLFGLF</sequence>
<reference evidence="2 3" key="1">
    <citation type="submission" date="2023-05" db="EMBL/GenBank/DDBJ databases">
        <title>Draft genome of Paenibacillus sp. CCS26.</title>
        <authorList>
            <person name="Akita H."/>
            <person name="Shinto Y."/>
            <person name="Kimura Z."/>
        </authorList>
    </citation>
    <scope>NUCLEOTIDE SEQUENCE [LARGE SCALE GENOMIC DNA]</scope>
    <source>
        <strain evidence="2 3">CCS26</strain>
    </source>
</reference>
<evidence type="ECO:0000313" key="2">
    <source>
        <dbReference type="EMBL" id="GMK46812.1"/>
    </source>
</evidence>
<accession>A0ABQ6NNW2</accession>
<name>A0ABQ6NNW2_9BACL</name>
<evidence type="ECO:0000313" key="3">
    <source>
        <dbReference type="Proteomes" id="UP001285921"/>
    </source>
</evidence>
<protein>
    <recommendedName>
        <fullName evidence="1">Suppressor of fused-like domain-containing protein</fullName>
    </recommendedName>
</protein>
<comment type="caution">
    <text evidence="2">The sequence shown here is derived from an EMBL/GenBank/DDBJ whole genome shotgun (WGS) entry which is preliminary data.</text>
</comment>
<dbReference type="Pfam" id="PF05076">
    <property type="entry name" value="SUFU"/>
    <property type="match status" value="1"/>
</dbReference>
<evidence type="ECO:0000259" key="1">
    <source>
        <dbReference type="Pfam" id="PF05076"/>
    </source>
</evidence>
<dbReference type="EMBL" id="BTCL01000015">
    <property type="protein sequence ID" value="GMK46812.1"/>
    <property type="molecule type" value="Genomic_DNA"/>
</dbReference>
<keyword evidence="3" id="KW-1185">Reference proteome</keyword>
<dbReference type="InterPro" id="IPR020941">
    <property type="entry name" value="SUFU-like_domain"/>
</dbReference>